<feature type="signal peptide" evidence="4">
    <location>
        <begin position="1"/>
        <end position="23"/>
    </location>
</feature>
<feature type="chain" id="PRO_5017616939" description="Blue (type 1) copper domain-containing protein" evidence="4">
    <location>
        <begin position="24"/>
        <end position="222"/>
    </location>
</feature>
<dbReference type="AlphaFoldDB" id="A0A3D8QUV8"/>
<dbReference type="GO" id="GO:0005507">
    <property type="term" value="F:copper ion binding"/>
    <property type="evidence" value="ECO:0007669"/>
    <property type="project" value="InterPro"/>
</dbReference>
<evidence type="ECO:0000256" key="4">
    <source>
        <dbReference type="SAM" id="SignalP"/>
    </source>
</evidence>
<dbReference type="SUPFAM" id="SSF49503">
    <property type="entry name" value="Cupredoxins"/>
    <property type="match status" value="1"/>
</dbReference>
<keyword evidence="7" id="KW-1185">Reference proteome</keyword>
<reference evidence="6 7" key="1">
    <citation type="journal article" date="2018" name="IMA Fungus">
        <title>IMA Genome-F 9: Draft genome sequence of Annulohypoxylon stygium, Aspergillus mulundensis, Berkeleyomyces basicola (syn. Thielaviopsis basicola), Ceratocystis smalleyi, two Cercospora beticola strains, Coleophoma cylindrospora, Fusarium fracticaudum, Phialophora cf. hyalina, and Morchella septimelata.</title>
        <authorList>
            <person name="Wingfield B.D."/>
            <person name="Bills G.F."/>
            <person name="Dong Y."/>
            <person name="Huang W."/>
            <person name="Nel W.J."/>
            <person name="Swalarsk-Parry B.S."/>
            <person name="Vaghefi N."/>
            <person name="Wilken P.M."/>
            <person name="An Z."/>
            <person name="de Beer Z.W."/>
            <person name="De Vos L."/>
            <person name="Chen L."/>
            <person name="Duong T.A."/>
            <person name="Gao Y."/>
            <person name="Hammerbacher A."/>
            <person name="Kikkert J.R."/>
            <person name="Li Y."/>
            <person name="Li H."/>
            <person name="Li K."/>
            <person name="Li Q."/>
            <person name="Liu X."/>
            <person name="Ma X."/>
            <person name="Naidoo K."/>
            <person name="Pethybridge S.J."/>
            <person name="Sun J."/>
            <person name="Steenkamp E.T."/>
            <person name="van der Nest M.A."/>
            <person name="van Wyk S."/>
            <person name="Wingfield M.J."/>
            <person name="Xiong C."/>
            <person name="Yue Q."/>
            <person name="Zhang X."/>
        </authorList>
    </citation>
    <scope>NUCLEOTIDE SEQUENCE [LARGE SCALE GENOMIC DNA]</scope>
    <source>
        <strain evidence="6 7">BP5796</strain>
    </source>
</reference>
<keyword evidence="2" id="KW-0186">Copper</keyword>
<evidence type="ECO:0000256" key="2">
    <source>
        <dbReference type="ARBA" id="ARBA00023008"/>
    </source>
</evidence>
<gene>
    <name evidence="6" type="ORF">BP5796_10163</name>
</gene>
<evidence type="ECO:0000313" key="6">
    <source>
        <dbReference type="EMBL" id="RDW65471.1"/>
    </source>
</evidence>
<name>A0A3D8QUV8_9HELO</name>
<sequence length="222" mass="22386">MRFNSVALLTALAAGFFSQATFASEISNRSPAAPAAPDGKGGKGGASKTSTEAAKATGAAGTGTPPASKIIKIVVGSPNRNKSLVFTPNDVTAAPGDVLQFQFSMINHTVTQSTFANPCMPIAGSEANAAEIHSGFVPVGANQTTVTTFEVPINNTQPMYLYCAQGPHCMLGMVMTVNAAANQSFAAYKAAAAKATKNVAASTVRGGVLGSIPAADAVPPPK</sequence>
<organism evidence="6 7">
    <name type="scientific">Coleophoma crateriformis</name>
    <dbReference type="NCBI Taxonomy" id="565419"/>
    <lineage>
        <taxon>Eukaryota</taxon>
        <taxon>Fungi</taxon>
        <taxon>Dikarya</taxon>
        <taxon>Ascomycota</taxon>
        <taxon>Pezizomycotina</taxon>
        <taxon>Leotiomycetes</taxon>
        <taxon>Helotiales</taxon>
        <taxon>Dermateaceae</taxon>
        <taxon>Coleophoma</taxon>
    </lineage>
</organism>
<keyword evidence="1" id="KW-0479">Metal-binding</keyword>
<evidence type="ECO:0000259" key="5">
    <source>
        <dbReference type="Pfam" id="PF00127"/>
    </source>
</evidence>
<comment type="caution">
    <text evidence="6">The sequence shown here is derived from an EMBL/GenBank/DDBJ whole genome shotgun (WGS) entry which is preliminary data.</text>
</comment>
<keyword evidence="4" id="KW-0732">Signal</keyword>
<dbReference type="InterPro" id="IPR000923">
    <property type="entry name" value="BlueCu_1"/>
</dbReference>
<dbReference type="OrthoDB" id="5421909at2759"/>
<dbReference type="GO" id="GO:0009055">
    <property type="term" value="F:electron transfer activity"/>
    <property type="evidence" value="ECO:0007669"/>
    <property type="project" value="InterPro"/>
</dbReference>
<evidence type="ECO:0000256" key="3">
    <source>
        <dbReference type="SAM" id="MobiDB-lite"/>
    </source>
</evidence>
<dbReference type="Gene3D" id="2.60.40.420">
    <property type="entry name" value="Cupredoxins - blue copper proteins"/>
    <property type="match status" value="1"/>
</dbReference>
<dbReference type="InterPro" id="IPR008972">
    <property type="entry name" value="Cupredoxin"/>
</dbReference>
<feature type="region of interest" description="Disordered" evidence="3">
    <location>
        <begin position="29"/>
        <end position="64"/>
    </location>
</feature>
<feature type="domain" description="Blue (type 1) copper" evidence="5">
    <location>
        <begin position="81"/>
        <end position="178"/>
    </location>
</feature>
<dbReference type="Pfam" id="PF00127">
    <property type="entry name" value="Copper-bind"/>
    <property type="match status" value="1"/>
</dbReference>
<proteinExistence type="predicted"/>
<dbReference type="PANTHER" id="PTHR34883">
    <property type="entry name" value="SERINE-RICH PROTEIN, PUTATIVE-RELATED-RELATED"/>
    <property type="match status" value="1"/>
</dbReference>
<evidence type="ECO:0000313" key="7">
    <source>
        <dbReference type="Proteomes" id="UP000256328"/>
    </source>
</evidence>
<protein>
    <recommendedName>
        <fullName evidence="5">Blue (type 1) copper domain-containing protein</fullName>
    </recommendedName>
</protein>
<dbReference type="CDD" id="cd00920">
    <property type="entry name" value="Cupredoxin"/>
    <property type="match status" value="1"/>
</dbReference>
<dbReference type="InterPro" id="IPR052953">
    <property type="entry name" value="Ser-rich/MCO-related"/>
</dbReference>
<dbReference type="EMBL" id="PDLN01000015">
    <property type="protein sequence ID" value="RDW65471.1"/>
    <property type="molecule type" value="Genomic_DNA"/>
</dbReference>
<accession>A0A3D8QUV8</accession>
<dbReference type="Proteomes" id="UP000256328">
    <property type="component" value="Unassembled WGS sequence"/>
</dbReference>
<evidence type="ECO:0000256" key="1">
    <source>
        <dbReference type="ARBA" id="ARBA00022723"/>
    </source>
</evidence>
<dbReference type="PANTHER" id="PTHR34883:SF17">
    <property type="entry name" value="CUPREDOXIN"/>
    <property type="match status" value="1"/>
</dbReference>
<feature type="compositionally biased region" description="Low complexity" evidence="3">
    <location>
        <begin position="46"/>
        <end position="64"/>
    </location>
</feature>